<feature type="region of interest" description="Disordered" evidence="1">
    <location>
        <begin position="246"/>
        <end position="291"/>
    </location>
</feature>
<dbReference type="EMBL" id="JAKVPY010000009">
    <property type="protein sequence ID" value="MCH4563333.1"/>
    <property type="molecule type" value="Genomic_DNA"/>
</dbReference>
<dbReference type="Proteomes" id="UP001202117">
    <property type="component" value="Unassembled WGS sequence"/>
</dbReference>
<name>A0ABS9RU09_9GAMM</name>
<reference evidence="2 3" key="1">
    <citation type="submission" date="2022-02" db="EMBL/GenBank/DDBJ databases">
        <title>Halomonas fukangensis sp. nov., a halophilic bacterium isolated from a bulk soil of Kalidium foliatum at Fukang.</title>
        <authorList>
            <person name="Huang Y."/>
        </authorList>
    </citation>
    <scope>NUCLEOTIDE SEQUENCE [LARGE SCALE GENOMIC DNA]</scope>
    <source>
        <strain evidence="2 3">EGI 63088</strain>
    </source>
</reference>
<feature type="region of interest" description="Disordered" evidence="1">
    <location>
        <begin position="1"/>
        <end position="69"/>
    </location>
</feature>
<evidence type="ECO:0000313" key="3">
    <source>
        <dbReference type="Proteomes" id="UP001202117"/>
    </source>
</evidence>
<comment type="caution">
    <text evidence="2">The sequence shown here is derived from an EMBL/GenBank/DDBJ whole genome shotgun (WGS) entry which is preliminary data.</text>
</comment>
<gene>
    <name evidence="2" type="ORF">MKP05_09345</name>
</gene>
<protein>
    <submittedName>
        <fullName evidence="2">Uncharacterized protein</fullName>
    </submittedName>
</protein>
<keyword evidence="3" id="KW-1185">Reference proteome</keyword>
<evidence type="ECO:0000256" key="1">
    <source>
        <dbReference type="SAM" id="MobiDB-lite"/>
    </source>
</evidence>
<accession>A0ABS9RU09</accession>
<organism evidence="2 3">
    <name type="scientific">Halomonas flagellata</name>
    <dbReference type="NCBI Taxonomy" id="2920385"/>
    <lineage>
        <taxon>Bacteria</taxon>
        <taxon>Pseudomonadati</taxon>
        <taxon>Pseudomonadota</taxon>
        <taxon>Gammaproteobacteria</taxon>
        <taxon>Oceanospirillales</taxon>
        <taxon>Halomonadaceae</taxon>
        <taxon>Halomonas</taxon>
    </lineage>
</organism>
<feature type="compositionally biased region" description="Acidic residues" evidence="1">
    <location>
        <begin position="47"/>
        <end position="59"/>
    </location>
</feature>
<evidence type="ECO:0000313" key="2">
    <source>
        <dbReference type="EMBL" id="MCH4563333.1"/>
    </source>
</evidence>
<proteinExistence type="predicted"/>
<sequence>MKSLQNRGDQAASVGIGTSDADRDRICCDGSTSGNPNPGAETRDTSEGGEDGLDSDDPADLSMGPGSLTGVTDCATGEPICFDGSDWLPPDGWDDPQSPPIDDFYEEGFFWKHNSHAGGSPERAIRDYLESSETVNSISCDCVEVSEVSVECDCTYVDGNDVTKNYNDATVAKDECEGSSFEDSDICTTVAAPDSWPEDSCANVVIKGGKIVGSQYDPENDGSYSKPRDEIELCDDAGNRILLRGSPTGGWKSIKSLDGDIDPDTGNGYLYGPSGKKIRQISPSEFRDDTV</sequence>